<organism evidence="4 5">
    <name type="scientific">Haematobacter massiliensis</name>
    <dbReference type="NCBI Taxonomy" id="195105"/>
    <lineage>
        <taxon>Bacteria</taxon>
        <taxon>Pseudomonadati</taxon>
        <taxon>Pseudomonadota</taxon>
        <taxon>Alphaproteobacteria</taxon>
        <taxon>Rhodobacterales</taxon>
        <taxon>Paracoccaceae</taxon>
        <taxon>Haematobacter</taxon>
    </lineage>
</organism>
<dbReference type="EMBL" id="JGYG01000029">
    <property type="protein sequence ID" value="KFI25170.1"/>
    <property type="molecule type" value="Genomic_DNA"/>
</dbReference>
<comment type="caution">
    <text evidence="4">The sequence shown here is derived from an EMBL/GenBank/DDBJ whole genome shotgun (WGS) entry which is preliminary data.</text>
</comment>
<dbReference type="PANTHER" id="PTHR28620:SF1">
    <property type="entry name" value="CENP-V_GFA DOMAIN-CONTAINING PROTEIN"/>
    <property type="match status" value="1"/>
</dbReference>
<dbReference type="InterPro" id="IPR052355">
    <property type="entry name" value="CENP-V-like"/>
</dbReference>
<accession>A0A086XT20</accession>
<dbReference type="eggNOG" id="COG3791">
    <property type="taxonomic scope" value="Bacteria"/>
</dbReference>
<dbReference type="PROSITE" id="PS51891">
    <property type="entry name" value="CENP_V_GFA"/>
    <property type="match status" value="1"/>
</dbReference>
<evidence type="ECO:0000313" key="5">
    <source>
        <dbReference type="Proteomes" id="UP000028826"/>
    </source>
</evidence>
<dbReference type="GO" id="GO:0016846">
    <property type="term" value="F:carbon-sulfur lyase activity"/>
    <property type="evidence" value="ECO:0007669"/>
    <property type="project" value="InterPro"/>
</dbReference>
<dbReference type="InterPro" id="IPR006913">
    <property type="entry name" value="CENP-V/GFA"/>
</dbReference>
<keyword evidence="5" id="KW-1185">Reference proteome</keyword>
<proteinExistence type="inferred from homology"/>
<dbReference type="Gene3D" id="2.170.150.70">
    <property type="match status" value="1"/>
</dbReference>
<dbReference type="STRING" id="195105.CN97_11205"/>
<name>A0A086XT20_9RHOB</name>
<evidence type="ECO:0000313" key="4">
    <source>
        <dbReference type="EMBL" id="KFI25170.1"/>
    </source>
</evidence>
<evidence type="ECO:0000256" key="2">
    <source>
        <dbReference type="ARBA" id="ARBA00022723"/>
    </source>
</evidence>
<dbReference type="InterPro" id="IPR011057">
    <property type="entry name" value="Mss4-like_sf"/>
</dbReference>
<dbReference type="PANTHER" id="PTHR28620">
    <property type="entry name" value="CENTROMERE PROTEIN V"/>
    <property type="match status" value="1"/>
</dbReference>
<reference evidence="4 5" key="1">
    <citation type="submission" date="2014-03" db="EMBL/GenBank/DDBJ databases">
        <title>Genome of Haematobacter massiliensis CCUG 47968.</title>
        <authorList>
            <person name="Wang D."/>
            <person name="Wang G."/>
        </authorList>
    </citation>
    <scope>NUCLEOTIDE SEQUENCE [LARGE SCALE GENOMIC DNA]</scope>
    <source>
        <strain evidence="4 5">CCUG 47968</strain>
    </source>
</reference>
<keyword evidence="3" id="KW-0862">Zinc</keyword>
<sequence>MMLKIYHGGCHCGDIRYSVDLDLSRGTMRCNCTYCRKVRNWSAACAPEALAITGEDKLSSYTLSGAVRHEFCPRCGVRLFSRGHVQELGGDFASVMVSTLDEGTEDELIAAPVKWADGLHDNWRNSPLEVRYL</sequence>
<dbReference type="SUPFAM" id="SSF51316">
    <property type="entry name" value="Mss4-like"/>
    <property type="match status" value="1"/>
</dbReference>
<dbReference type="Proteomes" id="UP000028826">
    <property type="component" value="Unassembled WGS sequence"/>
</dbReference>
<keyword evidence="2" id="KW-0479">Metal-binding</keyword>
<dbReference type="GO" id="GO:0046872">
    <property type="term" value="F:metal ion binding"/>
    <property type="evidence" value="ECO:0007669"/>
    <property type="project" value="UniProtKB-KW"/>
</dbReference>
<dbReference type="Pfam" id="PF04828">
    <property type="entry name" value="GFA"/>
    <property type="match status" value="1"/>
</dbReference>
<evidence type="ECO:0000256" key="1">
    <source>
        <dbReference type="ARBA" id="ARBA00005495"/>
    </source>
</evidence>
<gene>
    <name evidence="4" type="ORF">CN97_11205</name>
</gene>
<protein>
    <submittedName>
        <fullName evidence="4">Aldehyde-activating protein</fullName>
    </submittedName>
</protein>
<evidence type="ECO:0000256" key="3">
    <source>
        <dbReference type="ARBA" id="ARBA00022833"/>
    </source>
</evidence>
<dbReference type="OrthoDB" id="9807246at2"/>
<comment type="similarity">
    <text evidence="1">Belongs to the Gfa family.</text>
</comment>
<dbReference type="AlphaFoldDB" id="A0A086XT20"/>